<organism evidence="1 2">
    <name type="scientific">Neorhizobium alkalisoli</name>
    <dbReference type="NCBI Taxonomy" id="528178"/>
    <lineage>
        <taxon>Bacteria</taxon>
        <taxon>Pseudomonadati</taxon>
        <taxon>Pseudomonadota</taxon>
        <taxon>Alphaproteobacteria</taxon>
        <taxon>Hyphomicrobiales</taxon>
        <taxon>Rhizobiaceae</taxon>
        <taxon>Rhizobium/Agrobacterium group</taxon>
        <taxon>Neorhizobium</taxon>
    </lineage>
</organism>
<name>A0A561QWQ0_9HYPH</name>
<dbReference type="RefSeq" id="WP_145637516.1">
    <property type="nucleotide sequence ID" value="NZ_VIWP01000003.1"/>
</dbReference>
<dbReference type="PIRSF" id="PIRSF033328">
    <property type="entry name" value="Phest_Mll4975"/>
    <property type="match status" value="1"/>
</dbReference>
<dbReference type="Proteomes" id="UP000320653">
    <property type="component" value="Unassembled WGS sequence"/>
</dbReference>
<proteinExistence type="predicted"/>
<gene>
    <name evidence="1" type="ORF">FHW37_103663</name>
</gene>
<evidence type="ECO:0000313" key="2">
    <source>
        <dbReference type="Proteomes" id="UP000320653"/>
    </source>
</evidence>
<reference evidence="1 2" key="1">
    <citation type="submission" date="2019-06" db="EMBL/GenBank/DDBJ databases">
        <title>Sorghum-associated microbial communities from plants grown in Nebraska, USA.</title>
        <authorList>
            <person name="Schachtman D."/>
        </authorList>
    </citation>
    <scope>NUCLEOTIDE SEQUENCE [LARGE SCALE GENOMIC DNA]</scope>
    <source>
        <strain evidence="1 2">1225</strain>
    </source>
</reference>
<dbReference type="Gene3D" id="3.90.1140.10">
    <property type="entry name" value="Cyclic phosphodiesterase"/>
    <property type="match status" value="1"/>
</dbReference>
<dbReference type="InterPro" id="IPR009389">
    <property type="entry name" value="DUF1045"/>
</dbReference>
<dbReference type="OrthoDB" id="4954742at2"/>
<keyword evidence="2" id="KW-1185">Reference proteome</keyword>
<dbReference type="AlphaFoldDB" id="A0A561QWQ0"/>
<protein>
    <submittedName>
        <fullName evidence="1">Uncharacterized protein DUF1045</fullName>
    </submittedName>
</protein>
<sequence>MRYAIYFTPPAHDPLTLAASQWLGRSAFSGEATDMPAVRGIGLHDIAYNTAIPRRSGFHATLKAPFRLASGITESMLLRHLMRFAGAHDPFELPLLEVGRLGNYYGLMAMRPCEQMRHLACSVVQEFDVFRAPLSDDELERCDPGDLSAPQFANLYRWGNAYVMDEYRFHMTLTGPMAQKDMPRFELALRDYFDPYLTKPVEVANLALFVEDEPGAPFLVHSLHPMGRVAARKIA</sequence>
<evidence type="ECO:0000313" key="1">
    <source>
        <dbReference type="EMBL" id="TWF54793.1"/>
    </source>
</evidence>
<accession>A0A561QWQ0</accession>
<comment type="caution">
    <text evidence="1">The sequence shown here is derived from an EMBL/GenBank/DDBJ whole genome shotgun (WGS) entry which is preliminary data.</text>
</comment>
<dbReference type="Pfam" id="PF06299">
    <property type="entry name" value="DUF1045"/>
    <property type="match status" value="1"/>
</dbReference>
<dbReference type="EMBL" id="VIWP01000003">
    <property type="protein sequence ID" value="TWF54793.1"/>
    <property type="molecule type" value="Genomic_DNA"/>
</dbReference>